<evidence type="ECO:0000313" key="2">
    <source>
        <dbReference type="Proteomes" id="UP000002072"/>
    </source>
</evidence>
<reference evidence="1 2" key="1">
    <citation type="journal article" date="2009" name="Stand. Genomic Sci.">
        <title>Complete genome sequence of Streptobacillus moniliformis type strain (9901T).</title>
        <authorList>
            <person name="Nolan M."/>
            <person name="Gronow S."/>
            <person name="Lapidus A."/>
            <person name="Ivanova N."/>
            <person name="Copeland A."/>
            <person name="Lucas S."/>
            <person name="Del Rio T.G."/>
            <person name="Chen F."/>
            <person name="Tice H."/>
            <person name="Pitluck S."/>
            <person name="Cheng J.F."/>
            <person name="Sims D."/>
            <person name="Meincke L."/>
            <person name="Bruce D."/>
            <person name="Goodwin L."/>
            <person name="Brettin T."/>
            <person name="Han C."/>
            <person name="Detter J.C."/>
            <person name="Ovchinikova G."/>
            <person name="Pati A."/>
            <person name="Mavromatis K."/>
            <person name="Mikhailova N."/>
            <person name="Chen A."/>
            <person name="Palaniappan K."/>
            <person name="Land M."/>
            <person name="Hauser L."/>
            <person name="Chang Y.J."/>
            <person name="Jeffries C.D."/>
            <person name="Rohde M."/>
            <person name="Sproer C."/>
            <person name="Goker M."/>
            <person name="Bristow J."/>
            <person name="Eisen J.A."/>
            <person name="Markowitz V."/>
            <person name="Hugenholtz P."/>
            <person name="Kyrpides N.C."/>
            <person name="Klenk H.P."/>
            <person name="Chain P."/>
        </authorList>
    </citation>
    <scope>NUCLEOTIDE SEQUENCE [LARGE SCALE GENOMIC DNA]</scope>
    <source>
        <strain evidence="2">ATCC 14647 / DSM 12112 / NCTC 10651 / 9901</strain>
    </source>
</reference>
<dbReference type="SUPFAM" id="SSF52540">
    <property type="entry name" value="P-loop containing nucleoside triphosphate hydrolases"/>
    <property type="match status" value="1"/>
</dbReference>
<sequence>MNKLELKKVYKKYNDQDKYVLEDISLIINNGEFVSIMGRSGSGDNVIMMIVQ</sequence>
<dbReference type="RefSeq" id="WP_012859376.1">
    <property type="nucleotide sequence ID" value="NC_013515.1"/>
</dbReference>
<dbReference type="eggNOG" id="COG1136">
    <property type="taxonomic scope" value="Bacteria"/>
</dbReference>
<dbReference type="STRING" id="519441.Smon_1389"/>
<dbReference type="EMBL" id="CP001779">
    <property type="protein sequence ID" value="ACZ01830.1"/>
    <property type="molecule type" value="Genomic_DNA"/>
</dbReference>
<protein>
    <submittedName>
        <fullName evidence="1">ABC transporter family protein</fullName>
    </submittedName>
</protein>
<evidence type="ECO:0000313" key="1">
    <source>
        <dbReference type="EMBL" id="ACZ01830.1"/>
    </source>
</evidence>
<dbReference type="InterPro" id="IPR027417">
    <property type="entry name" value="P-loop_NTPase"/>
</dbReference>
<dbReference type="Gene3D" id="3.40.50.300">
    <property type="entry name" value="P-loop containing nucleotide triphosphate hydrolases"/>
    <property type="match status" value="1"/>
</dbReference>
<accession>D1AVS0</accession>
<dbReference type="AlphaFoldDB" id="D1AVS0"/>
<dbReference type="GeneID" id="54763085"/>
<proteinExistence type="predicted"/>
<gene>
    <name evidence="1" type="ordered locus">Smon_1389</name>
</gene>
<dbReference type="HOGENOM" id="CLU_000604_1_15_0"/>
<organism evidence="1 2">
    <name type="scientific">Streptobacillus moniliformis (strain ATCC 14647 / DSM 12112 / NCTC 10651 / 9901)</name>
    <dbReference type="NCBI Taxonomy" id="519441"/>
    <lineage>
        <taxon>Bacteria</taxon>
        <taxon>Fusobacteriati</taxon>
        <taxon>Fusobacteriota</taxon>
        <taxon>Fusobacteriia</taxon>
        <taxon>Fusobacteriales</taxon>
        <taxon>Leptotrichiaceae</taxon>
        <taxon>Streptobacillus</taxon>
    </lineage>
</organism>
<dbReference type="Proteomes" id="UP000002072">
    <property type="component" value="Chromosome"/>
</dbReference>
<keyword evidence="2" id="KW-1185">Reference proteome</keyword>
<dbReference type="KEGG" id="smf:Smon_1389"/>
<name>D1AVS0_STRM9</name>